<dbReference type="SMART" id="SM00320">
    <property type="entry name" value="WD40"/>
    <property type="match status" value="4"/>
</dbReference>
<name>A0A9K3Q575_9STRA</name>
<gene>
    <name evidence="4" type="ORF">IV203_019335</name>
</gene>
<evidence type="ECO:0000313" key="4">
    <source>
        <dbReference type="EMBL" id="KAG7370765.1"/>
    </source>
</evidence>
<evidence type="ECO:0000256" key="1">
    <source>
        <dbReference type="ARBA" id="ARBA00022574"/>
    </source>
</evidence>
<evidence type="ECO:0000256" key="2">
    <source>
        <dbReference type="ARBA" id="ARBA00022737"/>
    </source>
</evidence>
<dbReference type="Pfam" id="PF00400">
    <property type="entry name" value="WD40"/>
    <property type="match status" value="2"/>
</dbReference>
<dbReference type="InterPro" id="IPR001680">
    <property type="entry name" value="WD40_rpt"/>
</dbReference>
<reference evidence="4" key="2">
    <citation type="submission" date="2021-04" db="EMBL/GenBank/DDBJ databases">
        <authorList>
            <person name="Podell S."/>
        </authorList>
    </citation>
    <scope>NUCLEOTIDE SEQUENCE</scope>
    <source>
        <strain evidence="4">Hildebrandi</strain>
    </source>
</reference>
<organism evidence="4 5">
    <name type="scientific">Nitzschia inconspicua</name>
    <dbReference type="NCBI Taxonomy" id="303405"/>
    <lineage>
        <taxon>Eukaryota</taxon>
        <taxon>Sar</taxon>
        <taxon>Stramenopiles</taxon>
        <taxon>Ochrophyta</taxon>
        <taxon>Bacillariophyta</taxon>
        <taxon>Bacillariophyceae</taxon>
        <taxon>Bacillariophycidae</taxon>
        <taxon>Bacillariales</taxon>
        <taxon>Bacillariaceae</taxon>
        <taxon>Nitzschia</taxon>
    </lineage>
</organism>
<dbReference type="PROSITE" id="PS50082">
    <property type="entry name" value="WD_REPEATS_2"/>
    <property type="match status" value="1"/>
</dbReference>
<accession>A0A9K3Q575</accession>
<keyword evidence="5" id="KW-1185">Reference proteome</keyword>
<evidence type="ECO:0000256" key="3">
    <source>
        <dbReference type="PROSITE-ProRule" id="PRU00221"/>
    </source>
</evidence>
<dbReference type="PANTHER" id="PTHR10971">
    <property type="entry name" value="MRNA EXPORT FACTOR AND BUB3"/>
    <property type="match status" value="1"/>
</dbReference>
<protein>
    <submittedName>
        <fullName evidence="4">WD repeat-containing protein</fullName>
    </submittedName>
</protein>
<proteinExistence type="predicted"/>
<evidence type="ECO:0000313" key="5">
    <source>
        <dbReference type="Proteomes" id="UP000693970"/>
    </source>
</evidence>
<dbReference type="OrthoDB" id="256303at2759"/>
<sequence length="377" mass="40467">MAAVHVQPPPEPKLLDRWSDGISAVHYLSSASPAGGGSTTRLASTSWDGTVRLHDTAKESAPALLSHNMESGPLFSLAVPMAVGSLVTGGLDGSIKALDIDTTTVRRIGTHAKNKKGSNNNISSSSNVATAAIENACSCLAAVNGDHPQVVASASWNQQICLWDLRLQNNVAVAMVDLPGKAFSMDVDSVHGRILVGTSGRHNIFYDVRKGAIGAEEYSLEQVLERESSLKFQTRCVKFFPAGHAFCIGSIEGRVGVEYLEELGIPTDGMKKYAFKCHRVGDTVYPVNAIAFHPKYTSTFATGGCDGTVVLWDGLQKKKLVALPMFPTSISAMSFSEDGAELAIASSYTHEEGDREHPKDEIYIRKILDSEAMPKEK</sequence>
<dbReference type="AlphaFoldDB" id="A0A9K3Q575"/>
<keyword evidence="2" id="KW-0677">Repeat</keyword>
<keyword evidence="1 3" id="KW-0853">WD repeat</keyword>
<reference evidence="4" key="1">
    <citation type="journal article" date="2021" name="Sci. Rep.">
        <title>Diploid genomic architecture of Nitzschia inconspicua, an elite biomass production diatom.</title>
        <authorList>
            <person name="Oliver A."/>
            <person name="Podell S."/>
            <person name="Pinowska A."/>
            <person name="Traller J.C."/>
            <person name="Smith S.R."/>
            <person name="McClure R."/>
            <person name="Beliaev A."/>
            <person name="Bohutskyi P."/>
            <person name="Hill E.A."/>
            <person name="Rabines A."/>
            <person name="Zheng H."/>
            <person name="Allen L.Z."/>
            <person name="Kuo A."/>
            <person name="Grigoriev I.V."/>
            <person name="Allen A.E."/>
            <person name="Hazlebeck D."/>
            <person name="Allen E.E."/>
        </authorList>
    </citation>
    <scope>NUCLEOTIDE SEQUENCE</scope>
    <source>
        <strain evidence="4">Hildebrandi</strain>
    </source>
</reference>
<comment type="caution">
    <text evidence="4">The sequence shown here is derived from an EMBL/GenBank/DDBJ whole genome shotgun (WGS) entry which is preliminary data.</text>
</comment>
<dbReference type="EMBL" id="JAGRRH010000004">
    <property type="protein sequence ID" value="KAG7370765.1"/>
    <property type="molecule type" value="Genomic_DNA"/>
</dbReference>
<dbReference type="Proteomes" id="UP000693970">
    <property type="component" value="Unassembled WGS sequence"/>
</dbReference>
<feature type="repeat" description="WD" evidence="3">
    <location>
        <begin position="287"/>
        <end position="313"/>
    </location>
</feature>